<feature type="signal peptide" evidence="2">
    <location>
        <begin position="1"/>
        <end position="25"/>
    </location>
</feature>
<evidence type="ECO:0000256" key="1">
    <source>
        <dbReference type="SAM" id="MobiDB-lite"/>
    </source>
</evidence>
<feature type="region of interest" description="Disordered" evidence="1">
    <location>
        <begin position="73"/>
        <end position="109"/>
    </location>
</feature>
<keyword evidence="2" id="KW-0732">Signal</keyword>
<evidence type="ECO:0000313" key="3">
    <source>
        <dbReference type="EMBL" id="MCY1141288.1"/>
    </source>
</evidence>
<feature type="chain" id="PRO_5046980030" evidence="2">
    <location>
        <begin position="26"/>
        <end position="201"/>
    </location>
</feature>
<keyword evidence="4" id="KW-1185">Reference proteome</keyword>
<comment type="caution">
    <text evidence="3">The sequence shown here is derived from an EMBL/GenBank/DDBJ whole genome shotgun (WGS) entry which is preliminary data.</text>
</comment>
<reference evidence="3" key="1">
    <citation type="submission" date="2022-11" db="EMBL/GenBank/DDBJ databases">
        <authorList>
            <person name="Somphong A."/>
            <person name="Phongsopitanun W."/>
        </authorList>
    </citation>
    <scope>NUCLEOTIDE SEQUENCE</scope>
    <source>
        <strain evidence="3">Pm04-4</strain>
    </source>
</reference>
<dbReference type="Proteomes" id="UP001151002">
    <property type="component" value="Unassembled WGS sequence"/>
</dbReference>
<dbReference type="PROSITE" id="PS51257">
    <property type="entry name" value="PROKAR_LIPOPROTEIN"/>
    <property type="match status" value="1"/>
</dbReference>
<feature type="compositionally biased region" description="Low complexity" evidence="1">
    <location>
        <begin position="73"/>
        <end position="97"/>
    </location>
</feature>
<organism evidence="3 4">
    <name type="scientific">Paractinoplanes pyxinae</name>
    <dbReference type="NCBI Taxonomy" id="2997416"/>
    <lineage>
        <taxon>Bacteria</taxon>
        <taxon>Bacillati</taxon>
        <taxon>Actinomycetota</taxon>
        <taxon>Actinomycetes</taxon>
        <taxon>Micromonosporales</taxon>
        <taxon>Micromonosporaceae</taxon>
        <taxon>Paractinoplanes</taxon>
    </lineage>
</organism>
<accession>A0ABT4B456</accession>
<gene>
    <name evidence="3" type="ORF">OWR29_25100</name>
</gene>
<proteinExistence type="predicted"/>
<sequence>MSPRTTVVPLAFVAAALLTACGAPPEPLPTSPPYVSPSAAPISIGPSIDLPPPLPTATAPTLPAVPTTYPTLPAYPTQRLPTPRATLTTTPPETVSPTPTPSHAPKCTAKPTKPQVLALIKGKPGVPDKPLRVYQGPYCSGTWSFATVEVTGADADDLEPLMVVATGVDDTLTLVAAGSEVCIDRVQTAAPPGIRVLACGF</sequence>
<dbReference type="EMBL" id="JAPNTZ010000009">
    <property type="protein sequence ID" value="MCY1141288.1"/>
    <property type="molecule type" value="Genomic_DNA"/>
</dbReference>
<name>A0ABT4B456_9ACTN</name>
<protein>
    <submittedName>
        <fullName evidence="3">Uncharacterized protein</fullName>
    </submittedName>
</protein>
<dbReference type="RefSeq" id="WP_267565679.1">
    <property type="nucleotide sequence ID" value="NZ_JAPNTZ010000009.1"/>
</dbReference>
<evidence type="ECO:0000313" key="4">
    <source>
        <dbReference type="Proteomes" id="UP001151002"/>
    </source>
</evidence>
<evidence type="ECO:0000256" key="2">
    <source>
        <dbReference type="SAM" id="SignalP"/>
    </source>
</evidence>